<dbReference type="AlphaFoldDB" id="A0A9Q5YM30"/>
<dbReference type="GeneID" id="66741167"/>
<reference evidence="1 2" key="1">
    <citation type="submission" date="2019-04" db="EMBL/GenBank/DDBJ databases">
        <title>Complete genome sequencing of Piscirickettsia salmonis strain Psal-009.</title>
        <authorList>
            <person name="Schober I."/>
            <person name="Bunk B."/>
            <person name="Sproer C."/>
            <person name="Carril G.P."/>
            <person name="Riedel T."/>
            <person name="Flores-Herrera P.A."/>
            <person name="Nourdin-Galindo G."/>
            <person name="Marshall S.H."/>
            <person name="Overmann J."/>
        </authorList>
    </citation>
    <scope>NUCLEOTIDE SEQUENCE [LARGE SCALE GENOMIC DNA]</scope>
    <source>
        <strain evidence="1 2">Psal-009</strain>
    </source>
</reference>
<keyword evidence="2" id="KW-1185">Reference proteome</keyword>
<evidence type="ECO:0000313" key="1">
    <source>
        <dbReference type="EMBL" id="QGO06281.1"/>
    </source>
</evidence>
<dbReference type="EMBL" id="CP038908">
    <property type="protein sequence ID" value="QGO06281.1"/>
    <property type="molecule type" value="Genomic_DNA"/>
</dbReference>
<dbReference type="Proteomes" id="UP000422232">
    <property type="component" value="Chromosome"/>
</dbReference>
<name>A0A9Q5YM30_PISSA</name>
<sequence length="198" mass="21729">MPSHFSDFLAKKLAENPTKFSRALRFAIQSSRSEHRGWFGGSDLFTGKITKQEHIGQQVINELATLSGSSPTVIRQACIAAVRKLFGSDTPGGWNIGTGSIIGHSTSYKPIVMANFLTQLKADKDVAIKYEYVLPGAKSSDIQLAIRSNAENAFRELDARLPKHSPTPVYQQFTDMALDSATAEPHEELPQPDSIEPK</sequence>
<protein>
    <submittedName>
        <fullName evidence="1">Uncharacterized protein</fullName>
    </submittedName>
</protein>
<dbReference type="RefSeq" id="WP_016210892.1">
    <property type="nucleotide sequence ID" value="NZ_CP012413.1"/>
</dbReference>
<gene>
    <name evidence="1" type="ORF">Psal009_02189</name>
</gene>
<proteinExistence type="predicted"/>
<accession>A0A9Q5YM30</accession>
<organism evidence="1 2">
    <name type="scientific">Piscirickettsia salmonis</name>
    <dbReference type="NCBI Taxonomy" id="1238"/>
    <lineage>
        <taxon>Bacteria</taxon>
        <taxon>Pseudomonadati</taxon>
        <taxon>Pseudomonadota</taxon>
        <taxon>Gammaproteobacteria</taxon>
        <taxon>Thiotrichales</taxon>
        <taxon>Piscirickettsiaceae</taxon>
        <taxon>Piscirickettsia</taxon>
    </lineage>
</organism>
<evidence type="ECO:0000313" key="2">
    <source>
        <dbReference type="Proteomes" id="UP000422232"/>
    </source>
</evidence>